<dbReference type="Pfam" id="PF00483">
    <property type="entry name" value="NTP_transferase"/>
    <property type="match status" value="1"/>
</dbReference>
<keyword evidence="11" id="KW-1185">Reference proteome</keyword>
<comment type="caution">
    <text evidence="10">The sequence shown here is derived from an EMBL/GenBank/DDBJ whole genome shotgun (WGS) entry which is preliminary data.</text>
</comment>
<evidence type="ECO:0000259" key="8">
    <source>
        <dbReference type="Pfam" id="PF00483"/>
    </source>
</evidence>
<dbReference type="GO" id="GO:0004475">
    <property type="term" value="F:mannose-1-phosphate guanylyltransferase (GTP) activity"/>
    <property type="evidence" value="ECO:0007669"/>
    <property type="project" value="UniProtKB-EC"/>
</dbReference>
<feature type="domain" description="Nucleotidyl transferase" evidence="8">
    <location>
        <begin position="4"/>
        <end position="287"/>
    </location>
</feature>
<dbReference type="GO" id="GO:0005525">
    <property type="term" value="F:GTP binding"/>
    <property type="evidence" value="ECO:0007669"/>
    <property type="project" value="UniProtKB-KW"/>
</dbReference>
<dbReference type="EC" id="2.7.7.13" evidence="2"/>
<evidence type="ECO:0000256" key="4">
    <source>
        <dbReference type="ARBA" id="ARBA00022695"/>
    </source>
</evidence>
<comment type="catalytic activity">
    <reaction evidence="7">
        <text>alpha-D-mannose 1-phosphate + GTP + H(+) = GDP-alpha-D-mannose + diphosphate</text>
        <dbReference type="Rhea" id="RHEA:15229"/>
        <dbReference type="ChEBI" id="CHEBI:15378"/>
        <dbReference type="ChEBI" id="CHEBI:33019"/>
        <dbReference type="ChEBI" id="CHEBI:37565"/>
        <dbReference type="ChEBI" id="CHEBI:57527"/>
        <dbReference type="ChEBI" id="CHEBI:58409"/>
        <dbReference type="EC" id="2.7.7.13"/>
    </reaction>
</comment>
<evidence type="ECO:0000313" key="11">
    <source>
        <dbReference type="Proteomes" id="UP001139125"/>
    </source>
</evidence>
<dbReference type="GO" id="GO:0009298">
    <property type="term" value="P:GDP-mannose biosynthetic process"/>
    <property type="evidence" value="ECO:0007669"/>
    <property type="project" value="TreeGrafter"/>
</dbReference>
<dbReference type="Proteomes" id="UP001139125">
    <property type="component" value="Unassembled WGS sequence"/>
</dbReference>
<keyword evidence="6" id="KW-0342">GTP-binding</keyword>
<dbReference type="PANTHER" id="PTHR46390">
    <property type="entry name" value="MANNOSE-1-PHOSPHATE GUANYLYLTRANSFERASE"/>
    <property type="match status" value="1"/>
</dbReference>
<accession>A0A9X2L2T2</accession>
<dbReference type="RefSeq" id="WP_255134101.1">
    <property type="nucleotide sequence ID" value="NZ_JANDBC010000001.1"/>
</dbReference>
<proteinExistence type="inferred from homology"/>
<dbReference type="SUPFAM" id="SSF53448">
    <property type="entry name" value="Nucleotide-diphospho-sugar transferases"/>
    <property type="match status" value="1"/>
</dbReference>
<evidence type="ECO:0000256" key="3">
    <source>
        <dbReference type="ARBA" id="ARBA00022679"/>
    </source>
</evidence>
<reference evidence="10" key="1">
    <citation type="submission" date="2022-06" db="EMBL/GenBank/DDBJ databases">
        <title>Gracilimonas sp. CAU 1638 isolated from sea sediment.</title>
        <authorList>
            <person name="Kim W."/>
        </authorList>
    </citation>
    <scope>NUCLEOTIDE SEQUENCE</scope>
    <source>
        <strain evidence="10">CAU 1638</strain>
    </source>
</reference>
<evidence type="ECO:0000313" key="10">
    <source>
        <dbReference type="EMBL" id="MCP9291291.1"/>
    </source>
</evidence>
<dbReference type="PANTHER" id="PTHR46390:SF1">
    <property type="entry name" value="MANNOSE-1-PHOSPHATE GUANYLYLTRANSFERASE"/>
    <property type="match status" value="1"/>
</dbReference>
<evidence type="ECO:0000256" key="2">
    <source>
        <dbReference type="ARBA" id="ARBA00012387"/>
    </source>
</evidence>
<sequence>MVYAVIMAGGSGTRFWPKSTKKLPKQFLSLFGEGTMIQNTAKRIEGLIPQERIMVVTNDSYVDIVKEQLPKVPEENIVGEPVAKNTAPCVAIAAEMLYKKDPEAVMVVLPADHHITDPGAFNQYLESAIAKAKSGEHLVTIGIKPDRPETGFGYIHSDNGSLEELKENKVHPVIAFTEKPDLPTAEKFLDSGDYYWNSGMFVWKAETVLKEIERHLPSMYEEVKAATPELYTNMHEAAVNDFYHACESISIDYGIMENSESVFVVPGEFGWNDVGSWSAVYDLADKDKLGNAVQTTFATFAGSENNLVFSNAEKMISLVGIENVAVVETDDAILVCDLNSAQGVKQIVEQLKAAEDLQKFL</sequence>
<dbReference type="InterPro" id="IPR029044">
    <property type="entry name" value="Nucleotide-diphossugar_trans"/>
</dbReference>
<name>A0A9X2L2T2_9BACT</name>
<dbReference type="InterPro" id="IPR054566">
    <property type="entry name" value="ManC/GMP-like_b-helix"/>
</dbReference>
<keyword evidence="5" id="KW-0547">Nucleotide-binding</keyword>
<feature type="domain" description="MannoseP isomerase/GMP-like beta-helix" evidence="9">
    <location>
        <begin position="304"/>
        <end position="351"/>
    </location>
</feature>
<dbReference type="AlphaFoldDB" id="A0A9X2L2T2"/>
<dbReference type="CDD" id="cd02509">
    <property type="entry name" value="GDP-M1P_Guanylyltransferase"/>
    <property type="match status" value="1"/>
</dbReference>
<keyword evidence="4 10" id="KW-0548">Nucleotidyltransferase</keyword>
<dbReference type="EMBL" id="JANDBC010000001">
    <property type="protein sequence ID" value="MCP9291291.1"/>
    <property type="molecule type" value="Genomic_DNA"/>
</dbReference>
<evidence type="ECO:0000259" key="9">
    <source>
        <dbReference type="Pfam" id="PF22640"/>
    </source>
</evidence>
<gene>
    <name evidence="10" type="ORF">NM125_06825</name>
</gene>
<evidence type="ECO:0000256" key="5">
    <source>
        <dbReference type="ARBA" id="ARBA00022741"/>
    </source>
</evidence>
<dbReference type="InterPro" id="IPR049577">
    <property type="entry name" value="GMPP_N"/>
</dbReference>
<keyword evidence="3" id="KW-0808">Transferase</keyword>
<evidence type="ECO:0000256" key="7">
    <source>
        <dbReference type="ARBA" id="ARBA00047343"/>
    </source>
</evidence>
<comment type="similarity">
    <text evidence="1">Belongs to the mannose-6-phosphate isomerase type 2 family.</text>
</comment>
<organism evidence="10 11">
    <name type="scientific">Gracilimonas sediminicola</name>
    <dbReference type="NCBI Taxonomy" id="2952158"/>
    <lineage>
        <taxon>Bacteria</taxon>
        <taxon>Pseudomonadati</taxon>
        <taxon>Balneolota</taxon>
        <taxon>Balneolia</taxon>
        <taxon>Balneolales</taxon>
        <taxon>Balneolaceae</taxon>
        <taxon>Gracilimonas</taxon>
    </lineage>
</organism>
<dbReference type="InterPro" id="IPR005835">
    <property type="entry name" value="NTP_transferase_dom"/>
</dbReference>
<protein>
    <recommendedName>
        <fullName evidence="2">mannose-1-phosphate guanylyltransferase</fullName>
        <ecNumber evidence="2">2.7.7.13</ecNumber>
    </recommendedName>
</protein>
<dbReference type="Pfam" id="PF22640">
    <property type="entry name" value="ManC_GMP_beta-helix"/>
    <property type="match status" value="1"/>
</dbReference>
<dbReference type="SUPFAM" id="SSF159283">
    <property type="entry name" value="Guanosine diphospho-D-mannose pyrophosphorylase/mannose-6-phosphate isomerase linker domain"/>
    <property type="match status" value="1"/>
</dbReference>
<evidence type="ECO:0000256" key="1">
    <source>
        <dbReference type="ARBA" id="ARBA00006115"/>
    </source>
</evidence>
<dbReference type="FunFam" id="3.90.550.10:FF:000046">
    <property type="entry name" value="Mannose-1-phosphate guanylyltransferase (GDP)"/>
    <property type="match status" value="1"/>
</dbReference>
<dbReference type="Gene3D" id="3.90.550.10">
    <property type="entry name" value="Spore Coat Polysaccharide Biosynthesis Protein SpsA, Chain A"/>
    <property type="match status" value="1"/>
</dbReference>
<dbReference type="InterPro" id="IPR051161">
    <property type="entry name" value="Mannose-6P_isomerase_type2"/>
</dbReference>
<evidence type="ECO:0000256" key="6">
    <source>
        <dbReference type="ARBA" id="ARBA00023134"/>
    </source>
</evidence>